<dbReference type="EMBL" id="QTSX02000866">
    <property type="protein sequence ID" value="KAJ9084232.1"/>
    <property type="molecule type" value="Genomic_DNA"/>
</dbReference>
<gene>
    <name evidence="1" type="ORF">DSO57_1026565</name>
</gene>
<keyword evidence="2" id="KW-1185">Reference proteome</keyword>
<organism evidence="1 2">
    <name type="scientific">Entomophthora muscae</name>
    <dbReference type="NCBI Taxonomy" id="34485"/>
    <lineage>
        <taxon>Eukaryota</taxon>
        <taxon>Fungi</taxon>
        <taxon>Fungi incertae sedis</taxon>
        <taxon>Zoopagomycota</taxon>
        <taxon>Entomophthoromycotina</taxon>
        <taxon>Entomophthoromycetes</taxon>
        <taxon>Entomophthorales</taxon>
        <taxon>Entomophthoraceae</taxon>
        <taxon>Entomophthora</taxon>
    </lineage>
</organism>
<evidence type="ECO:0000313" key="1">
    <source>
        <dbReference type="EMBL" id="KAJ9084232.1"/>
    </source>
</evidence>
<reference evidence="1" key="1">
    <citation type="submission" date="2022-04" db="EMBL/GenBank/DDBJ databases">
        <title>Genome of the entomopathogenic fungus Entomophthora muscae.</title>
        <authorList>
            <person name="Elya C."/>
            <person name="Lovett B.R."/>
            <person name="Lee E."/>
            <person name="Macias A.M."/>
            <person name="Hajek A.E."/>
            <person name="De Bivort B.L."/>
            <person name="Kasson M.T."/>
            <person name="De Fine Licht H.H."/>
            <person name="Stajich J.E."/>
        </authorList>
    </citation>
    <scope>NUCLEOTIDE SEQUENCE</scope>
    <source>
        <strain evidence="1">Berkeley</strain>
    </source>
</reference>
<proteinExistence type="predicted"/>
<evidence type="ECO:0000313" key="2">
    <source>
        <dbReference type="Proteomes" id="UP001165960"/>
    </source>
</evidence>
<dbReference type="Proteomes" id="UP001165960">
    <property type="component" value="Unassembled WGS sequence"/>
</dbReference>
<comment type="caution">
    <text evidence="1">The sequence shown here is derived from an EMBL/GenBank/DDBJ whole genome shotgun (WGS) entry which is preliminary data.</text>
</comment>
<accession>A0ACC2UBG4</accession>
<name>A0ACC2UBG4_9FUNG</name>
<protein>
    <submittedName>
        <fullName evidence="1">Uncharacterized protein</fullName>
    </submittedName>
</protein>
<sequence length="75" mass="8623">MSNSSKDPASLLDCKYFELIQYACNTRTREINCVPFARLFKRCKGKPTIEMDEASVFEELKLQRKARTSKGDQSV</sequence>